<dbReference type="Proteomes" id="UP000488521">
    <property type="component" value="Unassembled WGS sequence"/>
</dbReference>
<comment type="caution">
    <text evidence="1">The sequence shown here is derived from an EMBL/GenBank/DDBJ whole genome shotgun (WGS) entry which is preliminary data.</text>
</comment>
<dbReference type="SUPFAM" id="SSF53067">
    <property type="entry name" value="Actin-like ATPase domain"/>
    <property type="match status" value="1"/>
</dbReference>
<evidence type="ECO:0008006" key="3">
    <source>
        <dbReference type="Google" id="ProtNLM"/>
    </source>
</evidence>
<gene>
    <name evidence="1" type="ORF">GAN59_10940</name>
</gene>
<protein>
    <recommendedName>
        <fullName evidence="3">Ppx/GppA phosphatase domain-containing protein</fullName>
    </recommendedName>
</protein>
<organism evidence="1 2">
    <name type="scientific">Bacteroides thetaiotaomicron</name>
    <dbReference type="NCBI Taxonomy" id="818"/>
    <lineage>
        <taxon>Bacteria</taxon>
        <taxon>Pseudomonadati</taxon>
        <taxon>Bacteroidota</taxon>
        <taxon>Bacteroidia</taxon>
        <taxon>Bacteroidales</taxon>
        <taxon>Bacteroidaceae</taxon>
        <taxon>Bacteroides</taxon>
    </lineage>
</organism>
<dbReference type="AlphaFoldDB" id="A0A6I0SDK9"/>
<proteinExistence type="predicted"/>
<sequence length="1049" mass="120817">MEENSIDLNIINRGLSGSSWTAEKGVIDAASLHQVGEQRTDNSGALNALPTPFARFFVVNEAFRRLYEQRRDSNVETGLAYDRLVSDCLDVYELLFNQEYHKARNEKIIIKEWVKNECLPLLKERVPILEKAVSTYYENDLGNTDTLYFIILDAGGKNFLLGTSSPMTGFITPPDLDKKMKDDDASFIGSQYEKMPILKRKDSKGCYFKDILPFEKRSVEFKNYMYNTLFASEVDNRFANIRDYIKSFAADSDIKNDYSQELNLVKTEENSNLVINGICLSYNNNVGNYFTDAIIRMPYRISSENYMLPEFEEKHDYDYLLPLSEDAISRLDLANVSLKYKESRRKITVSLVVNGKEYEKNYFESPQKSDDGKIIDLPTSYKVNFDIALFPRVRTGNMEFDNYYKLMLVAKDGNSRQTFSVDDISCDFFTKADKGGYNIINEALDSTYKSGVKKPLVRSVQNKDSACGTKYYELFNSNFDIIRLKIRLEGEDYCGVLMPRWQNATKTQKSFIYAIDFGTTNTFISRRERSEAPKEPEQLTMKEPIVSYLHAKTESSQKDEIYLWEDVSEKSFLDYFQTEFIPTFIDGKLYKFPLRTALCKAVDEVNSPKLFDNRNIAFSYGKKKIVGHNEITTDIKWNEELVKTEAGLFIQELLMMIKYDLLQENANLSNTELIWFRPLSFKGSVRKMYESLWAEKAKQVLGIEGSQIKCYTESEAPYYYFSTKNAFKGISSVALVDIGGGSTDFVLFENENPKLANSVHFGCDVLWGNGYDLMSDAKTNGIYQHYLKNIEFKSDELKELNRYLLSGKSKSSTKDIINFWLEHDEETNIHAKLLKDYRPLFLYHYAAVIFYFAEMLKSKGLSCPSDILFSGNGSRYIDNFITKDVEVLGKLTMIILKDRFPDGKGNTVKLHLPDYRKECTCYGGLYRKNSDISASPYVFMGVDDKQYKDIGEIKVDFENGLCDKLISQITNMNRLYIEMLSEINKLDGDKMKLGDIECCISDDIETDLKTNFQKQVVTEDDGNLSMSWEDSLFFLPVVNRILKLTKIKE</sequence>
<dbReference type="Gene3D" id="3.30.420.150">
    <property type="entry name" value="Exopolyphosphatase. Domain 2"/>
    <property type="match status" value="1"/>
</dbReference>
<dbReference type="Gene3D" id="3.30.420.40">
    <property type="match status" value="1"/>
</dbReference>
<accession>A0A6I0SDK9</accession>
<evidence type="ECO:0000313" key="1">
    <source>
        <dbReference type="EMBL" id="KAB4474866.1"/>
    </source>
</evidence>
<dbReference type="RefSeq" id="WP_321585206.1">
    <property type="nucleotide sequence ID" value="NZ_CAXTFL010000029.1"/>
</dbReference>
<reference evidence="1 2" key="1">
    <citation type="journal article" date="2019" name="Nat. Med.">
        <title>A library of human gut bacterial isolates paired with longitudinal multiomics data enables mechanistic microbiome research.</title>
        <authorList>
            <person name="Poyet M."/>
            <person name="Groussin M."/>
            <person name="Gibbons S.M."/>
            <person name="Avila-Pacheco J."/>
            <person name="Jiang X."/>
            <person name="Kearney S.M."/>
            <person name="Perrotta A.R."/>
            <person name="Berdy B."/>
            <person name="Zhao S."/>
            <person name="Lieberman T.D."/>
            <person name="Swanson P.K."/>
            <person name="Smith M."/>
            <person name="Roesemann S."/>
            <person name="Alexander J.E."/>
            <person name="Rich S.A."/>
            <person name="Livny J."/>
            <person name="Vlamakis H."/>
            <person name="Clish C."/>
            <person name="Bullock K."/>
            <person name="Deik A."/>
            <person name="Scott J."/>
            <person name="Pierce K.A."/>
            <person name="Xavier R.J."/>
            <person name="Alm E.J."/>
        </authorList>
    </citation>
    <scope>NUCLEOTIDE SEQUENCE [LARGE SCALE GENOMIC DNA]</scope>
    <source>
        <strain evidence="1 2">BIOML-A156</strain>
    </source>
</reference>
<dbReference type="InterPro" id="IPR043129">
    <property type="entry name" value="ATPase_NBD"/>
</dbReference>
<evidence type="ECO:0000313" key="2">
    <source>
        <dbReference type="Proteomes" id="UP000488521"/>
    </source>
</evidence>
<dbReference type="EMBL" id="WCRS01000005">
    <property type="protein sequence ID" value="KAB4474866.1"/>
    <property type="molecule type" value="Genomic_DNA"/>
</dbReference>
<name>A0A6I0SDK9_BACT4</name>